<dbReference type="SUPFAM" id="SSF103378">
    <property type="entry name" value="2-methylcitrate dehydratase PrpD"/>
    <property type="match status" value="1"/>
</dbReference>
<evidence type="ECO:0000313" key="5">
    <source>
        <dbReference type="Proteomes" id="UP000077519"/>
    </source>
</evidence>
<dbReference type="InterPro" id="IPR045336">
    <property type="entry name" value="MmgE_PrpD_N"/>
</dbReference>
<evidence type="ECO:0008006" key="6">
    <source>
        <dbReference type="Google" id="ProtNLM"/>
    </source>
</evidence>
<dbReference type="GO" id="GO:0016829">
    <property type="term" value="F:lyase activity"/>
    <property type="evidence" value="ECO:0007669"/>
    <property type="project" value="InterPro"/>
</dbReference>
<dbReference type="EMBL" id="LVHI01000040">
    <property type="protein sequence ID" value="OAK51168.1"/>
    <property type="molecule type" value="Genomic_DNA"/>
</dbReference>
<evidence type="ECO:0000313" key="4">
    <source>
        <dbReference type="EMBL" id="OAK51168.1"/>
    </source>
</evidence>
<name>A0A177Y7N8_9NOCA</name>
<dbReference type="InterPro" id="IPR042183">
    <property type="entry name" value="MmgE/PrpD_sf_1"/>
</dbReference>
<dbReference type="Gene3D" id="3.30.1330.120">
    <property type="entry name" value="2-methylcitrate dehydratase PrpD"/>
    <property type="match status" value="1"/>
</dbReference>
<comment type="caution">
    <text evidence="4">The sequence shown here is derived from an EMBL/GenBank/DDBJ whole genome shotgun (WGS) entry which is preliminary data.</text>
</comment>
<dbReference type="InterPro" id="IPR042188">
    <property type="entry name" value="MmgE/PrpD_sf_2"/>
</dbReference>
<accession>A0A177Y7N8</accession>
<reference evidence="4 5" key="1">
    <citation type="submission" date="2016-03" db="EMBL/GenBank/DDBJ databases">
        <title>Genome sequence of Rhodococcus kyotonensis KB10.</title>
        <authorList>
            <person name="Jeong H."/>
            <person name="Hong C.E."/>
            <person name="Jo S.H."/>
            <person name="Park J.M."/>
        </authorList>
    </citation>
    <scope>NUCLEOTIDE SEQUENCE [LARGE SCALE GENOMIC DNA]</scope>
    <source>
        <strain evidence="4 5">KB10</strain>
    </source>
</reference>
<keyword evidence="5" id="KW-1185">Reference proteome</keyword>
<dbReference type="InterPro" id="IPR045337">
    <property type="entry name" value="MmgE_PrpD_C"/>
</dbReference>
<dbReference type="Pfam" id="PF19305">
    <property type="entry name" value="MmgE_PrpD_C"/>
    <property type="match status" value="1"/>
</dbReference>
<feature type="domain" description="MmgE/PrpD N-terminal" evidence="2">
    <location>
        <begin position="18"/>
        <end position="242"/>
    </location>
</feature>
<dbReference type="Pfam" id="PF03972">
    <property type="entry name" value="MmgE_PrpD_N"/>
    <property type="match status" value="1"/>
</dbReference>
<organism evidence="4 5">
    <name type="scientific">Rhodococcoides kyotonense</name>
    <dbReference type="NCBI Taxonomy" id="398843"/>
    <lineage>
        <taxon>Bacteria</taxon>
        <taxon>Bacillati</taxon>
        <taxon>Actinomycetota</taxon>
        <taxon>Actinomycetes</taxon>
        <taxon>Mycobacteriales</taxon>
        <taxon>Nocardiaceae</taxon>
        <taxon>Rhodococcoides</taxon>
    </lineage>
</organism>
<evidence type="ECO:0000259" key="3">
    <source>
        <dbReference type="Pfam" id="PF19305"/>
    </source>
</evidence>
<dbReference type="InterPro" id="IPR005656">
    <property type="entry name" value="MmgE_PrpD"/>
</dbReference>
<evidence type="ECO:0000259" key="2">
    <source>
        <dbReference type="Pfam" id="PF03972"/>
    </source>
</evidence>
<dbReference type="PANTHER" id="PTHR16943">
    <property type="entry name" value="2-METHYLCITRATE DEHYDRATASE-RELATED"/>
    <property type="match status" value="1"/>
</dbReference>
<evidence type="ECO:0000256" key="1">
    <source>
        <dbReference type="ARBA" id="ARBA00006174"/>
    </source>
</evidence>
<dbReference type="Proteomes" id="UP000077519">
    <property type="component" value="Unassembled WGS sequence"/>
</dbReference>
<dbReference type="AlphaFoldDB" id="A0A177Y7N8"/>
<comment type="similarity">
    <text evidence="1">Belongs to the PrpD family.</text>
</comment>
<sequence length="452" mass="47632">MPEHRSFRSEEHTARVASLARTVCELRDEALPTPLADRARSILLDLFGVTIAGARTAELRALSSAWRSEAGSVSPLGTTVGTTAATAAELDAIASCCLELDEGNKYAAGHPAAHVVPAAVAAARLSDTPVDGRAFLAAVVGGYEVAARFGHALTRDPRWHTHGHWGATGAAAAAASIWGADAECVAGAIDSASALVHVAPWGVVLDGNFSRNLWIAGAVRAGLDAARLSSAGLVRNSGAIEHSLGDIVGTLDLDVLTDDLDDRWLLLHGYAKRHASCSYTHAAIDSVQSIKAGATWTADDVETVRVQTHSLAEPLFRRHPVTRLGAMFSLPFVVSAAFVTDDIDADALDPGGSVFPDAERFSSRVEVSASDELDALLPHRRAAEVTVTLRSGEEIGASTPNPVGDVDHLPMTYDDIHRKITRLIGTDADRLARVVEGIPESRDVVALLSDIQ</sequence>
<gene>
    <name evidence="4" type="ORF">A3K89_13185</name>
</gene>
<protein>
    <recommendedName>
        <fullName evidence="6">2-methylcitrate dehydratase PrpD</fullName>
    </recommendedName>
</protein>
<dbReference type="RefSeq" id="WP_068431707.1">
    <property type="nucleotide sequence ID" value="NZ_LVHI01000040.1"/>
</dbReference>
<dbReference type="InterPro" id="IPR036148">
    <property type="entry name" value="MmgE/PrpD_sf"/>
</dbReference>
<proteinExistence type="inferred from homology"/>
<dbReference type="PANTHER" id="PTHR16943:SF8">
    <property type="entry name" value="2-METHYLCITRATE DEHYDRATASE"/>
    <property type="match status" value="1"/>
</dbReference>
<feature type="domain" description="MmgE/PrpD C-terminal" evidence="3">
    <location>
        <begin position="274"/>
        <end position="425"/>
    </location>
</feature>
<dbReference type="Gene3D" id="1.10.4100.10">
    <property type="entry name" value="2-methylcitrate dehydratase PrpD"/>
    <property type="match status" value="1"/>
</dbReference>